<comment type="caution">
    <text evidence="1">The sequence shown here is derived from an EMBL/GenBank/DDBJ whole genome shotgun (WGS) entry which is preliminary data.</text>
</comment>
<organism evidence="1 2">
    <name type="scientific">Multifurca ochricompacta</name>
    <dbReference type="NCBI Taxonomy" id="376703"/>
    <lineage>
        <taxon>Eukaryota</taxon>
        <taxon>Fungi</taxon>
        <taxon>Dikarya</taxon>
        <taxon>Basidiomycota</taxon>
        <taxon>Agaricomycotina</taxon>
        <taxon>Agaricomycetes</taxon>
        <taxon>Russulales</taxon>
        <taxon>Russulaceae</taxon>
        <taxon>Multifurca</taxon>
    </lineage>
</organism>
<dbReference type="AlphaFoldDB" id="A0AAD4LWA6"/>
<gene>
    <name evidence="1" type="ORF">B0F90DRAFT_230161</name>
</gene>
<proteinExistence type="predicted"/>
<dbReference type="Proteomes" id="UP001203297">
    <property type="component" value="Unassembled WGS sequence"/>
</dbReference>
<keyword evidence="2" id="KW-1185">Reference proteome</keyword>
<reference evidence="1" key="1">
    <citation type="journal article" date="2022" name="New Phytol.">
        <title>Evolutionary transition to the ectomycorrhizal habit in the genomes of a hyperdiverse lineage of mushroom-forming fungi.</title>
        <authorList>
            <person name="Looney B."/>
            <person name="Miyauchi S."/>
            <person name="Morin E."/>
            <person name="Drula E."/>
            <person name="Courty P.E."/>
            <person name="Kohler A."/>
            <person name="Kuo A."/>
            <person name="LaButti K."/>
            <person name="Pangilinan J."/>
            <person name="Lipzen A."/>
            <person name="Riley R."/>
            <person name="Andreopoulos W."/>
            <person name="He G."/>
            <person name="Johnson J."/>
            <person name="Nolan M."/>
            <person name="Tritt A."/>
            <person name="Barry K.W."/>
            <person name="Grigoriev I.V."/>
            <person name="Nagy L.G."/>
            <person name="Hibbett D."/>
            <person name="Henrissat B."/>
            <person name="Matheny P.B."/>
            <person name="Labbe J."/>
            <person name="Martin F.M."/>
        </authorList>
    </citation>
    <scope>NUCLEOTIDE SEQUENCE</scope>
    <source>
        <strain evidence="1">BPL690</strain>
    </source>
</reference>
<accession>A0AAD4LWA6</accession>
<evidence type="ECO:0000313" key="1">
    <source>
        <dbReference type="EMBL" id="KAI0292641.1"/>
    </source>
</evidence>
<evidence type="ECO:0000313" key="2">
    <source>
        <dbReference type="Proteomes" id="UP001203297"/>
    </source>
</evidence>
<protein>
    <submittedName>
        <fullName evidence="1">Uncharacterized protein</fullName>
    </submittedName>
</protein>
<name>A0AAD4LWA6_9AGAM</name>
<dbReference type="EMBL" id="WTXG01000115">
    <property type="protein sequence ID" value="KAI0292641.1"/>
    <property type="molecule type" value="Genomic_DNA"/>
</dbReference>
<sequence length="215" mass="23869">MVPMMRSALFVTCSNIPLERSVGASPNLRVREEVACQERQRALESIPGHGVISINSDFQAPDVAVNSMAQRRPQCPSVIHSAKALEYMSVPDNLTEVGSGTILAPATMQAVQVPSAEPSTPVRKTLVDREWAEYICEECTKLQGHVVSFNCRKDLNRHKSTTKVHKAPAVAISSCGRTIMRKDDIKLHLQHCKGQGIVWQQDNSKKKRKRRSEEG</sequence>